<evidence type="ECO:0000256" key="3">
    <source>
        <dbReference type="ARBA" id="ARBA00022694"/>
    </source>
</evidence>
<protein>
    <submittedName>
        <fullName evidence="11">CCA tRNA nucleotidyltransferase</fullName>
    </submittedName>
</protein>
<keyword evidence="6" id="KW-0547">Nucleotide-binding</keyword>
<comment type="caution">
    <text evidence="11">The sequence shown here is derived from an EMBL/GenBank/DDBJ whole genome shotgun (WGS) entry which is preliminary data.</text>
</comment>
<accession>A0AAW6TXP7</accession>
<keyword evidence="4" id="KW-0548">Nucleotidyltransferase</keyword>
<keyword evidence="2 8" id="KW-0808">Transferase</keyword>
<dbReference type="Gene3D" id="3.30.460.10">
    <property type="entry name" value="Beta Polymerase, domain 2"/>
    <property type="match status" value="1"/>
</dbReference>
<dbReference type="Gene3D" id="1.10.3090.10">
    <property type="entry name" value="cca-adding enzyme, domain 2"/>
    <property type="match status" value="1"/>
</dbReference>
<evidence type="ECO:0000256" key="4">
    <source>
        <dbReference type="ARBA" id="ARBA00022695"/>
    </source>
</evidence>
<dbReference type="RefSeq" id="WP_349245838.1">
    <property type="nucleotide sequence ID" value="NZ_JASCXX010000020.1"/>
</dbReference>
<dbReference type="PANTHER" id="PTHR46173:SF1">
    <property type="entry name" value="CCA TRNA NUCLEOTIDYLTRANSFERASE 1, MITOCHONDRIAL"/>
    <property type="match status" value="1"/>
</dbReference>
<dbReference type="PANTHER" id="PTHR46173">
    <property type="entry name" value="CCA TRNA NUCLEOTIDYLTRANSFERASE 1, MITOCHONDRIAL"/>
    <property type="match status" value="1"/>
</dbReference>
<dbReference type="CDD" id="cd05398">
    <property type="entry name" value="NT_ClassII-CCAase"/>
    <property type="match status" value="1"/>
</dbReference>
<keyword evidence="3" id="KW-0819">tRNA processing</keyword>
<dbReference type="Pfam" id="PF01743">
    <property type="entry name" value="PolyA_pol"/>
    <property type="match status" value="1"/>
</dbReference>
<organism evidence="11 12">
    <name type="scientific">Anaerobaca lacustris</name>
    <dbReference type="NCBI Taxonomy" id="3044600"/>
    <lineage>
        <taxon>Bacteria</taxon>
        <taxon>Pseudomonadati</taxon>
        <taxon>Planctomycetota</taxon>
        <taxon>Phycisphaerae</taxon>
        <taxon>Sedimentisphaerales</taxon>
        <taxon>Anaerobacaceae</taxon>
        <taxon>Anaerobaca</taxon>
    </lineage>
</organism>
<keyword evidence="7" id="KW-0460">Magnesium</keyword>
<dbReference type="Pfam" id="PF12627">
    <property type="entry name" value="PolyA_pol_RNAbd"/>
    <property type="match status" value="1"/>
</dbReference>
<keyword evidence="12" id="KW-1185">Reference proteome</keyword>
<evidence type="ECO:0000256" key="8">
    <source>
        <dbReference type="RuleBase" id="RU003953"/>
    </source>
</evidence>
<comment type="cofactor">
    <cofactor evidence="1">
        <name>Mg(2+)</name>
        <dbReference type="ChEBI" id="CHEBI:18420"/>
    </cofactor>
</comment>
<keyword evidence="5" id="KW-0479">Metal-binding</keyword>
<dbReference type="GO" id="GO:0016779">
    <property type="term" value="F:nucleotidyltransferase activity"/>
    <property type="evidence" value="ECO:0007669"/>
    <property type="project" value="UniProtKB-KW"/>
</dbReference>
<dbReference type="InterPro" id="IPR032828">
    <property type="entry name" value="PolyA_RNA-bd"/>
</dbReference>
<dbReference type="SUPFAM" id="SSF81891">
    <property type="entry name" value="Poly A polymerase C-terminal region-like"/>
    <property type="match status" value="1"/>
</dbReference>
<dbReference type="GO" id="GO:0000049">
    <property type="term" value="F:tRNA binding"/>
    <property type="evidence" value="ECO:0007669"/>
    <property type="project" value="TreeGrafter"/>
</dbReference>
<dbReference type="GO" id="GO:0000166">
    <property type="term" value="F:nucleotide binding"/>
    <property type="evidence" value="ECO:0007669"/>
    <property type="project" value="UniProtKB-KW"/>
</dbReference>
<proteinExistence type="inferred from homology"/>
<feature type="domain" description="tRNA nucleotidyltransferase/poly(A) polymerase RNA and SrmB- binding" evidence="10">
    <location>
        <begin position="168"/>
        <end position="229"/>
    </location>
</feature>
<evidence type="ECO:0000256" key="7">
    <source>
        <dbReference type="ARBA" id="ARBA00022842"/>
    </source>
</evidence>
<evidence type="ECO:0000256" key="5">
    <source>
        <dbReference type="ARBA" id="ARBA00022723"/>
    </source>
</evidence>
<dbReference type="InterPro" id="IPR050264">
    <property type="entry name" value="Bact_CCA-adding_enz_type3_sf"/>
</dbReference>
<evidence type="ECO:0000256" key="6">
    <source>
        <dbReference type="ARBA" id="ARBA00022741"/>
    </source>
</evidence>
<evidence type="ECO:0000313" key="12">
    <source>
        <dbReference type="Proteomes" id="UP001431776"/>
    </source>
</evidence>
<evidence type="ECO:0000259" key="10">
    <source>
        <dbReference type="Pfam" id="PF12627"/>
    </source>
</evidence>
<dbReference type="GO" id="GO:0008033">
    <property type="term" value="P:tRNA processing"/>
    <property type="evidence" value="ECO:0007669"/>
    <property type="project" value="UniProtKB-KW"/>
</dbReference>
<evidence type="ECO:0000313" key="11">
    <source>
        <dbReference type="EMBL" id="MDI6450427.1"/>
    </source>
</evidence>
<dbReference type="EMBL" id="JASCXX010000020">
    <property type="protein sequence ID" value="MDI6450427.1"/>
    <property type="molecule type" value="Genomic_DNA"/>
</dbReference>
<dbReference type="Proteomes" id="UP001431776">
    <property type="component" value="Unassembled WGS sequence"/>
</dbReference>
<evidence type="ECO:0000256" key="1">
    <source>
        <dbReference type="ARBA" id="ARBA00001946"/>
    </source>
</evidence>
<dbReference type="InterPro" id="IPR002646">
    <property type="entry name" value="PolA_pol_head_dom"/>
</dbReference>
<gene>
    <name evidence="11" type="ORF">QJ522_15300</name>
</gene>
<name>A0AAW6TXP7_9BACT</name>
<dbReference type="SUPFAM" id="SSF81301">
    <property type="entry name" value="Nucleotidyltransferase"/>
    <property type="match status" value="1"/>
</dbReference>
<dbReference type="InterPro" id="IPR043519">
    <property type="entry name" value="NT_sf"/>
</dbReference>
<feature type="domain" description="Poly A polymerase head" evidence="9">
    <location>
        <begin position="23"/>
        <end position="141"/>
    </location>
</feature>
<sequence length="410" mass="45786">MANRRAAIQIVERLREKGFCALLAGGCVRDMVLGRRPNDYDVATDARPEDVMALFPRTLQVGAKFGVVIVLARRAQVEVATFRSEAGYQDGRHPDRVAFTDAANDAARRDFTINGMFFDPLEEKVIDYVGGQADLQRQIVRTIGDPDERFGEDYLRMLRAIRFSTQLDFAIEPETFAAIGRNARHITKISGERIATELEAMLVHPNRGAGASMLLASGLAEQIFPGLHSDSGGAACLAPTGAVHTLQRLRKRVDFPLALAAFFCGCPAKTALEMCHILKLSRNQTRHLRFLLTHRRRLLDCEMALSSLKKLLAQPYYRDLYELERATQKAVGNEAALAALAKLHRRVQSLRGVDVSPTPLLDGHDLIRLGARPGPQVGQLAEELYIAQLENHLHTRRQAEQWVKDWLARH</sequence>
<dbReference type="AlphaFoldDB" id="A0AAW6TXP7"/>
<evidence type="ECO:0000256" key="2">
    <source>
        <dbReference type="ARBA" id="ARBA00022679"/>
    </source>
</evidence>
<evidence type="ECO:0000259" key="9">
    <source>
        <dbReference type="Pfam" id="PF01743"/>
    </source>
</evidence>
<keyword evidence="8" id="KW-0694">RNA-binding</keyword>
<comment type="similarity">
    <text evidence="8">Belongs to the tRNA nucleotidyltransferase/poly(A) polymerase family.</text>
</comment>
<reference evidence="11" key="1">
    <citation type="submission" date="2023-05" db="EMBL/GenBank/DDBJ databases">
        <title>Anaerotaeda fermentans gen. nov., sp. nov., a novel anaerobic planctomycete of the new family within the order Sedimentisphaerales isolated from Taman Peninsula, Russia.</title>
        <authorList>
            <person name="Khomyakova M.A."/>
            <person name="Merkel A.Y."/>
            <person name="Slobodkin A.I."/>
        </authorList>
    </citation>
    <scope>NUCLEOTIDE SEQUENCE</scope>
    <source>
        <strain evidence="11">M17dextr</strain>
    </source>
</reference>
<dbReference type="GO" id="GO:0046872">
    <property type="term" value="F:metal ion binding"/>
    <property type="evidence" value="ECO:0007669"/>
    <property type="project" value="UniProtKB-KW"/>
</dbReference>